<evidence type="ECO:0000256" key="8">
    <source>
        <dbReference type="ARBA" id="ARBA00023012"/>
    </source>
</evidence>
<accession>A0A9E2KQ46</accession>
<dbReference type="Gene3D" id="1.10.8.60">
    <property type="match status" value="1"/>
</dbReference>
<dbReference type="Pfam" id="PF00158">
    <property type="entry name" value="Sigma54_activat"/>
    <property type="match status" value="1"/>
</dbReference>
<keyword evidence="10" id="KW-0238">DNA-binding</keyword>
<evidence type="ECO:0000256" key="1">
    <source>
        <dbReference type="ARBA" id="ARBA00004496"/>
    </source>
</evidence>
<dbReference type="PRINTS" id="PR01590">
    <property type="entry name" value="HTHFIS"/>
</dbReference>
<dbReference type="FunFam" id="1.10.10.60:FF:000088">
    <property type="entry name" value="DNA-binding transcriptional regulator NtrC"/>
    <property type="match status" value="1"/>
</dbReference>
<dbReference type="GO" id="GO:0005524">
    <property type="term" value="F:ATP binding"/>
    <property type="evidence" value="ECO:0007669"/>
    <property type="project" value="UniProtKB-KW"/>
</dbReference>
<evidence type="ECO:0000256" key="14">
    <source>
        <dbReference type="ARBA" id="ARBA00031910"/>
    </source>
</evidence>
<keyword evidence="6" id="KW-0547">Nucleotide-binding</keyword>
<dbReference type="InterPro" id="IPR002078">
    <property type="entry name" value="Sigma_54_int"/>
</dbReference>
<reference evidence="18" key="1">
    <citation type="journal article" date="2021" name="PeerJ">
        <title>Extensive microbial diversity within the chicken gut microbiome revealed by metagenomics and culture.</title>
        <authorList>
            <person name="Gilroy R."/>
            <person name="Ravi A."/>
            <person name="Getino M."/>
            <person name="Pursley I."/>
            <person name="Horton D.L."/>
            <person name="Alikhan N.F."/>
            <person name="Baker D."/>
            <person name="Gharbi K."/>
            <person name="Hall N."/>
            <person name="Watson M."/>
            <person name="Adriaenssens E.M."/>
            <person name="Foster-Nyarko E."/>
            <person name="Jarju S."/>
            <person name="Secka A."/>
            <person name="Antonio M."/>
            <person name="Oren A."/>
            <person name="Chaudhuri R.R."/>
            <person name="La Ragione R."/>
            <person name="Hildebrand F."/>
            <person name="Pallen M.J."/>
        </authorList>
    </citation>
    <scope>NUCLEOTIDE SEQUENCE</scope>
    <source>
        <strain evidence="18">687</strain>
    </source>
</reference>
<dbReference type="EMBL" id="JAHLFG010000088">
    <property type="protein sequence ID" value="MBU3827399.1"/>
    <property type="molecule type" value="Genomic_DNA"/>
</dbReference>
<dbReference type="Pfam" id="PF00072">
    <property type="entry name" value="Response_reg"/>
    <property type="match status" value="1"/>
</dbReference>
<dbReference type="PROSITE" id="PS50045">
    <property type="entry name" value="SIGMA54_INTERACT_4"/>
    <property type="match status" value="1"/>
</dbReference>
<name>A0A9E2KQ46_9GAMM</name>
<keyword evidence="8" id="KW-0902">Two-component regulatory system</keyword>
<feature type="domain" description="Sigma-54 factor interaction" evidence="16">
    <location>
        <begin position="146"/>
        <end position="369"/>
    </location>
</feature>
<dbReference type="PANTHER" id="PTHR32071:SF95">
    <property type="entry name" value="DNA-BINDING TRANSCRIPTIONAL REGULATOR NTRC"/>
    <property type="match status" value="1"/>
</dbReference>
<gene>
    <name evidence="18" type="primary">glnG</name>
    <name evidence="18" type="ORF">IAA31_07955</name>
</gene>
<dbReference type="InterPro" id="IPR011006">
    <property type="entry name" value="CheY-like_superfamily"/>
</dbReference>
<dbReference type="InterPro" id="IPR027417">
    <property type="entry name" value="P-loop_NTPase"/>
</dbReference>
<evidence type="ECO:0000256" key="15">
    <source>
        <dbReference type="PROSITE-ProRule" id="PRU00169"/>
    </source>
</evidence>
<dbReference type="SUPFAM" id="SSF52540">
    <property type="entry name" value="P-loop containing nucleoside triphosphate hydrolases"/>
    <property type="match status" value="1"/>
</dbReference>
<evidence type="ECO:0000256" key="3">
    <source>
        <dbReference type="ARBA" id="ARBA00022490"/>
    </source>
</evidence>
<evidence type="ECO:0000259" key="16">
    <source>
        <dbReference type="PROSITE" id="PS50045"/>
    </source>
</evidence>
<dbReference type="CDD" id="cd00009">
    <property type="entry name" value="AAA"/>
    <property type="match status" value="1"/>
</dbReference>
<evidence type="ECO:0000256" key="5">
    <source>
        <dbReference type="ARBA" id="ARBA00022553"/>
    </source>
</evidence>
<dbReference type="PROSITE" id="PS00688">
    <property type="entry name" value="SIGMA54_INTERACT_3"/>
    <property type="match status" value="1"/>
</dbReference>
<dbReference type="PROSITE" id="PS50110">
    <property type="entry name" value="RESPONSE_REGULATORY"/>
    <property type="match status" value="1"/>
</dbReference>
<evidence type="ECO:0000313" key="19">
    <source>
        <dbReference type="Proteomes" id="UP000824150"/>
    </source>
</evidence>
<organism evidence="18 19">
    <name type="scientific">Candidatus Anaerobiospirillum merdipullorum</name>
    <dbReference type="NCBI Taxonomy" id="2838450"/>
    <lineage>
        <taxon>Bacteria</taxon>
        <taxon>Pseudomonadati</taxon>
        <taxon>Pseudomonadota</taxon>
        <taxon>Gammaproteobacteria</taxon>
        <taxon>Aeromonadales</taxon>
        <taxon>Succinivibrionaceae</taxon>
        <taxon>Anaerobiospirillum</taxon>
    </lineage>
</organism>
<proteinExistence type="predicted"/>
<keyword evidence="3" id="KW-0963">Cytoplasm</keyword>
<evidence type="ECO:0000256" key="6">
    <source>
        <dbReference type="ARBA" id="ARBA00022741"/>
    </source>
</evidence>
<feature type="domain" description="Response regulatory" evidence="17">
    <location>
        <begin position="4"/>
        <end position="118"/>
    </location>
</feature>
<dbReference type="GO" id="GO:0005737">
    <property type="term" value="C:cytoplasm"/>
    <property type="evidence" value="ECO:0007669"/>
    <property type="project" value="UniProtKB-SubCell"/>
</dbReference>
<evidence type="ECO:0000256" key="10">
    <source>
        <dbReference type="ARBA" id="ARBA00023125"/>
    </source>
</evidence>
<dbReference type="FunFam" id="3.40.50.2300:FF:000018">
    <property type="entry name" value="DNA-binding transcriptional regulator NtrC"/>
    <property type="match status" value="1"/>
</dbReference>
<dbReference type="InterPro" id="IPR025944">
    <property type="entry name" value="Sigma_54_int_dom_CS"/>
</dbReference>
<evidence type="ECO:0000256" key="4">
    <source>
        <dbReference type="ARBA" id="ARBA00022491"/>
    </source>
</evidence>
<dbReference type="GO" id="GO:0006355">
    <property type="term" value="P:regulation of DNA-templated transcription"/>
    <property type="evidence" value="ECO:0007669"/>
    <property type="project" value="InterPro"/>
</dbReference>
<keyword evidence="9" id="KW-0805">Transcription regulation</keyword>
<dbReference type="GO" id="GO:0000160">
    <property type="term" value="P:phosphorelay signal transduction system"/>
    <property type="evidence" value="ECO:0007669"/>
    <property type="project" value="UniProtKB-KW"/>
</dbReference>
<feature type="modified residue" description="4-aspartylphosphate" evidence="15">
    <location>
        <position position="53"/>
    </location>
</feature>
<protein>
    <recommendedName>
        <fullName evidence="2">DNA-binding transcriptional regulator NtrC</fullName>
    </recommendedName>
    <alternativeName>
        <fullName evidence="13">Nitrogen regulation protein NR(I)</fullName>
    </alternativeName>
    <alternativeName>
        <fullName evidence="14">Nitrogen regulator I</fullName>
    </alternativeName>
</protein>
<dbReference type="SUPFAM" id="SSF52172">
    <property type="entry name" value="CheY-like"/>
    <property type="match status" value="1"/>
</dbReference>
<evidence type="ECO:0000256" key="13">
    <source>
        <dbReference type="ARBA" id="ARBA00029881"/>
    </source>
</evidence>
<comment type="subcellular location">
    <subcellularLocation>
        <location evidence="1">Cytoplasm</location>
    </subcellularLocation>
</comment>
<evidence type="ECO:0000256" key="9">
    <source>
        <dbReference type="ARBA" id="ARBA00023015"/>
    </source>
</evidence>
<dbReference type="Gene3D" id="1.10.10.60">
    <property type="entry name" value="Homeodomain-like"/>
    <property type="match status" value="1"/>
</dbReference>
<dbReference type="SMART" id="SM00448">
    <property type="entry name" value="REC"/>
    <property type="match status" value="1"/>
</dbReference>
<keyword evidence="7" id="KW-0067">ATP-binding</keyword>
<dbReference type="Gene3D" id="3.40.50.2300">
    <property type="match status" value="1"/>
</dbReference>
<reference evidence="18" key="2">
    <citation type="submission" date="2021-04" db="EMBL/GenBank/DDBJ databases">
        <authorList>
            <person name="Gilroy R."/>
        </authorList>
    </citation>
    <scope>NUCLEOTIDE SEQUENCE</scope>
    <source>
        <strain evidence="18">687</strain>
    </source>
</reference>
<keyword evidence="5 15" id="KW-0597">Phosphoprotein</keyword>
<keyword evidence="11" id="KW-0010">Activator</keyword>
<evidence type="ECO:0000259" key="17">
    <source>
        <dbReference type="PROSITE" id="PS50110"/>
    </source>
</evidence>
<dbReference type="Pfam" id="PF02954">
    <property type="entry name" value="HTH_8"/>
    <property type="match status" value="1"/>
</dbReference>
<dbReference type="SUPFAM" id="SSF46689">
    <property type="entry name" value="Homeodomain-like"/>
    <property type="match status" value="1"/>
</dbReference>
<evidence type="ECO:0000256" key="7">
    <source>
        <dbReference type="ARBA" id="ARBA00022840"/>
    </source>
</evidence>
<dbReference type="GO" id="GO:0043565">
    <property type="term" value="F:sequence-specific DNA binding"/>
    <property type="evidence" value="ECO:0007669"/>
    <property type="project" value="InterPro"/>
</dbReference>
<dbReference type="PANTHER" id="PTHR32071">
    <property type="entry name" value="TRANSCRIPTIONAL REGULATORY PROTEIN"/>
    <property type="match status" value="1"/>
</dbReference>
<evidence type="ECO:0000256" key="12">
    <source>
        <dbReference type="ARBA" id="ARBA00023163"/>
    </source>
</evidence>
<sequence length="479" mass="54000">MDPMIWVIDDDASIRFVFDKALDVNSITHRLFENGEQALEALKTEIPDVIVSDIRMPGIDGLSLINKVHAVDDTIPFIIITAHSDLTAAIDSYEHGTFEYLPKPFDIEQAIALIRRAAVHRVNQLKKKNQDQSKENALPTSEEAEIIGKSPAMQEVFKFIGRVSKTDVPVLIHGETGTGRELVAKAMHNHSERKDKAFISLNMSSLPHEMIEMEMFGAADKNDEPAAIEQAEGGTLFINEICDMPMEVQTRLLQVLQNSHYLPIGSNKPIACNVRVVAATSRPLEDLVEQGSFIPDLFYRLNVIHINMPPLRDRNNDIPMLAKHFLNQSALENNQEPKKLTSEVLVFLCRQPWPGNVRQLKNLCKYLTIMVTGRDIQLTDLPAEFLNSNRARQQSTATSITGNVKEPTSWQEQLRNWVDGRLKAGEVDILSEATPEFERVMLEAALDFTGNHKQESAKLLGWGRNTLTRKIKELNISRR</sequence>
<evidence type="ECO:0000256" key="11">
    <source>
        <dbReference type="ARBA" id="ARBA00023159"/>
    </source>
</evidence>
<evidence type="ECO:0000256" key="2">
    <source>
        <dbReference type="ARBA" id="ARBA00019059"/>
    </source>
</evidence>
<comment type="caution">
    <text evidence="18">The sequence shown here is derived from an EMBL/GenBank/DDBJ whole genome shotgun (WGS) entry which is preliminary data.</text>
</comment>
<dbReference type="InterPro" id="IPR058031">
    <property type="entry name" value="AAA_lid_NorR"/>
</dbReference>
<dbReference type="InterPro" id="IPR009057">
    <property type="entry name" value="Homeodomain-like_sf"/>
</dbReference>
<dbReference type="FunFam" id="3.40.50.300:FF:000006">
    <property type="entry name" value="DNA-binding transcriptional regulator NtrC"/>
    <property type="match status" value="1"/>
</dbReference>
<dbReference type="InterPro" id="IPR002197">
    <property type="entry name" value="HTH_Fis"/>
</dbReference>
<dbReference type="InterPro" id="IPR001789">
    <property type="entry name" value="Sig_transdc_resp-reg_receiver"/>
</dbReference>
<dbReference type="Pfam" id="PF25601">
    <property type="entry name" value="AAA_lid_14"/>
    <property type="match status" value="1"/>
</dbReference>
<evidence type="ECO:0000313" key="18">
    <source>
        <dbReference type="EMBL" id="MBU3827399.1"/>
    </source>
</evidence>
<dbReference type="AlphaFoldDB" id="A0A9E2KQ46"/>
<dbReference type="Gene3D" id="3.40.50.300">
    <property type="entry name" value="P-loop containing nucleotide triphosphate hydrolases"/>
    <property type="match status" value="1"/>
</dbReference>
<dbReference type="Proteomes" id="UP000824150">
    <property type="component" value="Unassembled WGS sequence"/>
</dbReference>
<keyword evidence="12" id="KW-0804">Transcription</keyword>
<keyword evidence="4" id="KW-0678">Repressor</keyword>